<dbReference type="SUPFAM" id="SSF51658">
    <property type="entry name" value="Xylose isomerase-like"/>
    <property type="match status" value="1"/>
</dbReference>
<comment type="catalytic activity">
    <reaction evidence="1 7">
        <text>3-hydroxypyruvate = 2-hydroxy-3-oxopropanoate</text>
        <dbReference type="Rhea" id="RHEA:11952"/>
        <dbReference type="ChEBI" id="CHEBI:17180"/>
        <dbReference type="ChEBI" id="CHEBI:57978"/>
        <dbReference type="EC" id="5.3.1.22"/>
    </reaction>
</comment>
<dbReference type="PANTHER" id="PTHR43489:SF6">
    <property type="entry name" value="HYDROXYPYRUVATE ISOMERASE-RELATED"/>
    <property type="match status" value="1"/>
</dbReference>
<dbReference type="InterPro" id="IPR013022">
    <property type="entry name" value="Xyl_isomerase-like_TIM-brl"/>
</dbReference>
<dbReference type="Gene3D" id="3.20.20.150">
    <property type="entry name" value="Divalent-metal-dependent TIM barrel enzymes"/>
    <property type="match status" value="1"/>
</dbReference>
<dbReference type="Pfam" id="PF01261">
    <property type="entry name" value="AP_endonuc_2"/>
    <property type="match status" value="1"/>
</dbReference>
<feature type="active site" description="Proton donor/acceptor" evidence="8">
    <location>
        <position position="142"/>
    </location>
</feature>
<evidence type="ECO:0000256" key="6">
    <source>
        <dbReference type="ARBA" id="ARBA00023235"/>
    </source>
</evidence>
<proteinExistence type="inferred from homology"/>
<dbReference type="PIRSF" id="PIRSF006241">
    <property type="entry name" value="HyI"/>
    <property type="match status" value="1"/>
</dbReference>
<accession>A0A9P0BG99</accession>
<evidence type="ECO:0000256" key="2">
    <source>
        <dbReference type="ARBA" id="ARBA00002968"/>
    </source>
</evidence>
<protein>
    <recommendedName>
        <fullName evidence="5 7">Putative hydroxypyruvate isomerase</fullName>
        <ecNumber evidence="4 7">5.3.1.22</ecNumber>
    </recommendedName>
</protein>
<evidence type="ECO:0000256" key="3">
    <source>
        <dbReference type="ARBA" id="ARBA00005962"/>
    </source>
</evidence>
<evidence type="ECO:0000313" key="11">
    <source>
        <dbReference type="Proteomes" id="UP001154078"/>
    </source>
</evidence>
<sequence length="262" mass="29770">MSKFCANLAFMYTERPFLERYKLAKESGFKAVESGFPSGFTQQQVVDAKNAAGIDQILINLFTGDVTKGELGVTAIPGKENEFKERFQTTLSYAKALGAKKIHIMAGKVEGPVTEDNDRTYENNLKFAAGLLELQDIIGVIEPINKYSVPNYYLNCYDKALSMVNKVNSPNIKIMLDVFHLQHIRGDITNTVKDLKEFIGHVQIAQCPNRNEPNTPGEINYRYILEMLRENGYNDWIGLEYKPKTSVNEGLKWVNEFGYRLY</sequence>
<dbReference type="PANTHER" id="PTHR43489">
    <property type="entry name" value="ISOMERASE"/>
    <property type="match status" value="1"/>
</dbReference>
<keyword evidence="11" id="KW-1185">Reference proteome</keyword>
<dbReference type="InterPro" id="IPR036237">
    <property type="entry name" value="Xyl_isomerase-like_sf"/>
</dbReference>
<dbReference type="InterPro" id="IPR026040">
    <property type="entry name" value="HyI-like"/>
</dbReference>
<dbReference type="EC" id="5.3.1.22" evidence="4 7"/>
<feature type="active site" description="Proton donor/acceptor" evidence="8">
    <location>
        <position position="240"/>
    </location>
</feature>
<feature type="domain" description="Xylose isomerase-like TIM barrel" evidence="9">
    <location>
        <begin position="22"/>
        <end position="256"/>
    </location>
</feature>
<comment type="function">
    <text evidence="2 7">Catalyzes the reversible isomerization between hydroxypyruvate and 2-hydroxy-3-oxopropanoate (also termed tartronate semialdehyde).</text>
</comment>
<dbReference type="GO" id="GO:0046487">
    <property type="term" value="P:glyoxylate metabolic process"/>
    <property type="evidence" value="ECO:0007669"/>
    <property type="project" value="TreeGrafter"/>
</dbReference>
<dbReference type="EMBL" id="OV121139">
    <property type="protein sequence ID" value="CAH0562541.1"/>
    <property type="molecule type" value="Genomic_DNA"/>
</dbReference>
<dbReference type="InterPro" id="IPR050417">
    <property type="entry name" value="Sugar_Epim/Isomerase"/>
</dbReference>
<dbReference type="AlphaFoldDB" id="A0A9P0BG99"/>
<keyword evidence="6 7" id="KW-0413">Isomerase</keyword>
<evidence type="ECO:0000256" key="8">
    <source>
        <dbReference type="PIRSR" id="PIRSR006241-50"/>
    </source>
</evidence>
<gene>
    <name evidence="10" type="ORF">MELIAE_LOCUS11626</name>
</gene>
<evidence type="ECO:0000256" key="7">
    <source>
        <dbReference type="PIRNR" id="PIRNR006241"/>
    </source>
</evidence>
<dbReference type="OrthoDB" id="4214675at2759"/>
<dbReference type="FunFam" id="3.20.20.150:FF:000007">
    <property type="entry name" value="Hydroxypyruvate isomerase"/>
    <property type="match status" value="1"/>
</dbReference>
<evidence type="ECO:0000256" key="5">
    <source>
        <dbReference type="ARBA" id="ARBA00017985"/>
    </source>
</evidence>
<evidence type="ECO:0000313" key="10">
    <source>
        <dbReference type="EMBL" id="CAH0562541.1"/>
    </source>
</evidence>
<name>A0A9P0BG99_BRAAE</name>
<organism evidence="10 11">
    <name type="scientific">Brassicogethes aeneus</name>
    <name type="common">Rape pollen beetle</name>
    <name type="synonym">Meligethes aeneus</name>
    <dbReference type="NCBI Taxonomy" id="1431903"/>
    <lineage>
        <taxon>Eukaryota</taxon>
        <taxon>Metazoa</taxon>
        <taxon>Ecdysozoa</taxon>
        <taxon>Arthropoda</taxon>
        <taxon>Hexapoda</taxon>
        <taxon>Insecta</taxon>
        <taxon>Pterygota</taxon>
        <taxon>Neoptera</taxon>
        <taxon>Endopterygota</taxon>
        <taxon>Coleoptera</taxon>
        <taxon>Polyphaga</taxon>
        <taxon>Cucujiformia</taxon>
        <taxon>Nitidulidae</taxon>
        <taxon>Meligethinae</taxon>
        <taxon>Brassicogethes</taxon>
    </lineage>
</organism>
<evidence type="ECO:0000256" key="4">
    <source>
        <dbReference type="ARBA" id="ARBA00012570"/>
    </source>
</evidence>
<dbReference type="GO" id="GO:0008903">
    <property type="term" value="F:hydroxypyruvate isomerase activity"/>
    <property type="evidence" value="ECO:0007669"/>
    <property type="project" value="UniProtKB-EC"/>
</dbReference>
<dbReference type="Proteomes" id="UP001154078">
    <property type="component" value="Chromosome 8"/>
</dbReference>
<reference evidence="10" key="1">
    <citation type="submission" date="2021-12" db="EMBL/GenBank/DDBJ databases">
        <authorList>
            <person name="King R."/>
        </authorList>
    </citation>
    <scope>NUCLEOTIDE SEQUENCE</scope>
</reference>
<evidence type="ECO:0000259" key="9">
    <source>
        <dbReference type="Pfam" id="PF01261"/>
    </source>
</evidence>
<comment type="similarity">
    <text evidence="3 7">Belongs to the hyi family.</text>
</comment>
<evidence type="ECO:0000256" key="1">
    <source>
        <dbReference type="ARBA" id="ARBA00000476"/>
    </source>
</evidence>